<accession>A0A4U3KZ87</accession>
<dbReference type="OrthoDB" id="9792322at2"/>
<reference evidence="4 5" key="1">
    <citation type="submission" date="2019-05" db="EMBL/GenBank/DDBJ databases">
        <title>Panacibacter sp. strain 17mud1-8 Genome sequencing and assembly.</title>
        <authorList>
            <person name="Chhetri G."/>
        </authorList>
    </citation>
    <scope>NUCLEOTIDE SEQUENCE [LARGE SCALE GENOMIC DNA]</scope>
    <source>
        <strain evidence="4 5">17mud1-8</strain>
    </source>
</reference>
<name>A0A4U3KZ87_9BACT</name>
<evidence type="ECO:0000259" key="3">
    <source>
        <dbReference type="Pfam" id="PF13439"/>
    </source>
</evidence>
<dbReference type="EMBL" id="SZQL01000009">
    <property type="protein sequence ID" value="TKK67975.1"/>
    <property type="molecule type" value="Genomic_DNA"/>
</dbReference>
<comment type="caution">
    <text evidence="4">The sequence shown here is derived from an EMBL/GenBank/DDBJ whole genome shotgun (WGS) entry which is preliminary data.</text>
</comment>
<dbReference type="Proteomes" id="UP000305848">
    <property type="component" value="Unassembled WGS sequence"/>
</dbReference>
<sequence length="396" mass="44772">MFRKHQSVYNYPLNISAIFFNGSTPMKDSLTVLYITSENTTTSIPLELATYMRKSDRINLHIVSFYGAVPGEPLSFAKNVIDLNIPKSSIKGAFSKVNKLIKETKPDILHVHHNFSALIAMLAARYNKVKLVVKTEHNDHRFAKWHQKILNIPILSLADIVICNSVSTKDSFNSLEKLVAGKKAIPIYNGININKIIAFSTDENRRQLREKYGVAPKERLFVCAARLIKQKNIENLIKGFTAASYENQNIRLLIAGAGNLYEDLLAVKNSWDKFNKVQFLGILPREEVFKLINAADFFVMLSLWEGFCNAVVEAMVAKCPVVCSDIVTLREVVGEEVGYFVHPKSPDEIKKAILKFASYDQISIDALGEKSFKRAAELFDIESTAKQYIDQYLKVR</sequence>
<dbReference type="GO" id="GO:0009103">
    <property type="term" value="P:lipopolysaccharide biosynthetic process"/>
    <property type="evidence" value="ECO:0007669"/>
    <property type="project" value="TreeGrafter"/>
</dbReference>
<dbReference type="CDD" id="cd03801">
    <property type="entry name" value="GT4_PimA-like"/>
    <property type="match status" value="1"/>
</dbReference>
<evidence type="ECO:0000256" key="1">
    <source>
        <dbReference type="ARBA" id="ARBA00022679"/>
    </source>
</evidence>
<feature type="domain" description="Glycosyl transferase family 1" evidence="2">
    <location>
        <begin position="205"/>
        <end position="358"/>
    </location>
</feature>
<keyword evidence="1 4" id="KW-0808">Transferase</keyword>
<dbReference type="PANTHER" id="PTHR46401">
    <property type="entry name" value="GLYCOSYLTRANSFERASE WBBK-RELATED"/>
    <property type="match status" value="1"/>
</dbReference>
<dbReference type="InterPro" id="IPR001296">
    <property type="entry name" value="Glyco_trans_1"/>
</dbReference>
<proteinExistence type="predicted"/>
<keyword evidence="5" id="KW-1185">Reference proteome</keyword>
<dbReference type="Gene3D" id="3.40.50.2000">
    <property type="entry name" value="Glycogen Phosphorylase B"/>
    <property type="match status" value="2"/>
</dbReference>
<evidence type="ECO:0000259" key="2">
    <source>
        <dbReference type="Pfam" id="PF00534"/>
    </source>
</evidence>
<dbReference type="Pfam" id="PF13439">
    <property type="entry name" value="Glyco_transf_4"/>
    <property type="match status" value="1"/>
</dbReference>
<dbReference type="PANTHER" id="PTHR46401:SF2">
    <property type="entry name" value="GLYCOSYLTRANSFERASE WBBK-RELATED"/>
    <property type="match status" value="1"/>
</dbReference>
<dbReference type="AlphaFoldDB" id="A0A4U3KZ87"/>
<dbReference type="Pfam" id="PF00534">
    <property type="entry name" value="Glycos_transf_1"/>
    <property type="match status" value="1"/>
</dbReference>
<dbReference type="SUPFAM" id="SSF53756">
    <property type="entry name" value="UDP-Glycosyltransferase/glycogen phosphorylase"/>
    <property type="match status" value="1"/>
</dbReference>
<dbReference type="RefSeq" id="WP_137262078.1">
    <property type="nucleotide sequence ID" value="NZ_SZQL01000009.1"/>
</dbReference>
<evidence type="ECO:0000313" key="4">
    <source>
        <dbReference type="EMBL" id="TKK67975.1"/>
    </source>
</evidence>
<evidence type="ECO:0000313" key="5">
    <source>
        <dbReference type="Proteomes" id="UP000305848"/>
    </source>
</evidence>
<dbReference type="InterPro" id="IPR028098">
    <property type="entry name" value="Glyco_trans_4-like_N"/>
</dbReference>
<feature type="domain" description="Glycosyltransferase subfamily 4-like N-terminal" evidence="3">
    <location>
        <begin position="92"/>
        <end position="194"/>
    </location>
</feature>
<dbReference type="GO" id="GO:0016757">
    <property type="term" value="F:glycosyltransferase activity"/>
    <property type="evidence" value="ECO:0007669"/>
    <property type="project" value="InterPro"/>
</dbReference>
<protein>
    <submittedName>
        <fullName evidence="4">Glycosyltransferase family 4 protein</fullName>
    </submittedName>
</protein>
<gene>
    <name evidence="4" type="ORF">FC093_12220</name>
</gene>
<organism evidence="4 5">
    <name type="scientific">Ilyomonas limi</name>
    <dbReference type="NCBI Taxonomy" id="2575867"/>
    <lineage>
        <taxon>Bacteria</taxon>
        <taxon>Pseudomonadati</taxon>
        <taxon>Bacteroidota</taxon>
        <taxon>Chitinophagia</taxon>
        <taxon>Chitinophagales</taxon>
        <taxon>Chitinophagaceae</taxon>
        <taxon>Ilyomonas</taxon>
    </lineage>
</organism>